<evidence type="ECO:0000313" key="4">
    <source>
        <dbReference type="Proteomes" id="UP000053989"/>
    </source>
</evidence>
<keyword evidence="1" id="KW-0812">Transmembrane</keyword>
<dbReference type="Proteomes" id="UP000053989">
    <property type="component" value="Unassembled WGS sequence"/>
</dbReference>
<feature type="domain" description="DUF8040" evidence="2">
    <location>
        <begin position="45"/>
        <end position="88"/>
    </location>
</feature>
<feature type="non-terminal residue" evidence="3">
    <location>
        <position position="91"/>
    </location>
</feature>
<dbReference type="InParanoid" id="A0A0C3DMV5"/>
<gene>
    <name evidence="3" type="ORF">SCLCIDRAFT_81223</name>
</gene>
<dbReference type="AlphaFoldDB" id="A0A0C3DMV5"/>
<reference evidence="3 4" key="1">
    <citation type="submission" date="2014-04" db="EMBL/GenBank/DDBJ databases">
        <authorList>
            <consortium name="DOE Joint Genome Institute"/>
            <person name="Kuo A."/>
            <person name="Kohler A."/>
            <person name="Nagy L.G."/>
            <person name="Floudas D."/>
            <person name="Copeland A."/>
            <person name="Barry K.W."/>
            <person name="Cichocki N."/>
            <person name="Veneault-Fourrey C."/>
            <person name="LaButti K."/>
            <person name="Lindquist E.A."/>
            <person name="Lipzen A."/>
            <person name="Lundell T."/>
            <person name="Morin E."/>
            <person name="Murat C."/>
            <person name="Sun H."/>
            <person name="Tunlid A."/>
            <person name="Henrissat B."/>
            <person name="Grigoriev I.V."/>
            <person name="Hibbett D.S."/>
            <person name="Martin F."/>
            <person name="Nordberg H.P."/>
            <person name="Cantor M.N."/>
            <person name="Hua S.X."/>
        </authorList>
    </citation>
    <scope>NUCLEOTIDE SEQUENCE [LARGE SCALE GENOMIC DNA]</scope>
    <source>
        <strain evidence="3 4">Foug A</strain>
    </source>
</reference>
<dbReference type="InterPro" id="IPR058353">
    <property type="entry name" value="DUF8040"/>
</dbReference>
<accession>A0A0C3DMV5</accession>
<reference evidence="4" key="2">
    <citation type="submission" date="2015-01" db="EMBL/GenBank/DDBJ databases">
        <title>Evolutionary Origins and Diversification of the Mycorrhizal Mutualists.</title>
        <authorList>
            <consortium name="DOE Joint Genome Institute"/>
            <consortium name="Mycorrhizal Genomics Consortium"/>
            <person name="Kohler A."/>
            <person name="Kuo A."/>
            <person name="Nagy L.G."/>
            <person name="Floudas D."/>
            <person name="Copeland A."/>
            <person name="Barry K.W."/>
            <person name="Cichocki N."/>
            <person name="Veneault-Fourrey C."/>
            <person name="LaButti K."/>
            <person name="Lindquist E.A."/>
            <person name="Lipzen A."/>
            <person name="Lundell T."/>
            <person name="Morin E."/>
            <person name="Murat C."/>
            <person name="Riley R."/>
            <person name="Ohm R."/>
            <person name="Sun H."/>
            <person name="Tunlid A."/>
            <person name="Henrissat B."/>
            <person name="Grigoriev I.V."/>
            <person name="Hibbett D.S."/>
            <person name="Martin F."/>
        </authorList>
    </citation>
    <scope>NUCLEOTIDE SEQUENCE [LARGE SCALE GENOMIC DNA]</scope>
    <source>
        <strain evidence="4">Foug A</strain>
    </source>
</reference>
<feature type="transmembrane region" description="Helical" evidence="1">
    <location>
        <begin position="12"/>
        <end position="29"/>
    </location>
</feature>
<evidence type="ECO:0000256" key="1">
    <source>
        <dbReference type="SAM" id="Phobius"/>
    </source>
</evidence>
<organism evidence="3 4">
    <name type="scientific">Scleroderma citrinum Foug A</name>
    <dbReference type="NCBI Taxonomy" id="1036808"/>
    <lineage>
        <taxon>Eukaryota</taxon>
        <taxon>Fungi</taxon>
        <taxon>Dikarya</taxon>
        <taxon>Basidiomycota</taxon>
        <taxon>Agaricomycotina</taxon>
        <taxon>Agaricomycetes</taxon>
        <taxon>Agaricomycetidae</taxon>
        <taxon>Boletales</taxon>
        <taxon>Sclerodermatineae</taxon>
        <taxon>Sclerodermataceae</taxon>
        <taxon>Scleroderma</taxon>
    </lineage>
</organism>
<evidence type="ECO:0000259" key="2">
    <source>
        <dbReference type="Pfam" id="PF26138"/>
    </source>
</evidence>
<sequence length="91" mass="10362">LRPEQRLRLIQYMALLLSIIICATVSIVSESTAHQPRRDPEPYHTSILSGEGWVLELLTGHPDRIKNELGMSADLFNKLITILRNHHHTNA</sequence>
<dbReference type="EMBL" id="KN822101">
    <property type="protein sequence ID" value="KIM57366.1"/>
    <property type="molecule type" value="Genomic_DNA"/>
</dbReference>
<evidence type="ECO:0000313" key="3">
    <source>
        <dbReference type="EMBL" id="KIM57366.1"/>
    </source>
</evidence>
<dbReference type="Pfam" id="PF26138">
    <property type="entry name" value="DUF8040"/>
    <property type="match status" value="1"/>
</dbReference>
<proteinExistence type="predicted"/>
<keyword evidence="1" id="KW-1133">Transmembrane helix</keyword>
<dbReference type="HOGENOM" id="CLU_171507_0_0_1"/>
<protein>
    <recommendedName>
        <fullName evidence="2">DUF8040 domain-containing protein</fullName>
    </recommendedName>
</protein>
<dbReference type="OrthoDB" id="2686988at2759"/>
<name>A0A0C3DMV5_9AGAM</name>
<keyword evidence="1" id="KW-0472">Membrane</keyword>
<keyword evidence="4" id="KW-1185">Reference proteome</keyword>
<feature type="non-terminal residue" evidence="3">
    <location>
        <position position="1"/>
    </location>
</feature>